<name>A0A1E5C7L0_9GAMM</name>
<dbReference type="GO" id="GO:0006253">
    <property type="term" value="P:dCTP catabolic process"/>
    <property type="evidence" value="ECO:0007669"/>
    <property type="project" value="TreeGrafter"/>
</dbReference>
<dbReference type="GO" id="GO:0005829">
    <property type="term" value="C:cytosol"/>
    <property type="evidence" value="ECO:0007669"/>
    <property type="project" value="TreeGrafter"/>
</dbReference>
<dbReference type="PIRSF" id="PIRSF029826">
    <property type="entry name" value="UCP029826_pph"/>
    <property type="match status" value="1"/>
</dbReference>
<organism evidence="1 2">
    <name type="scientific">Enterovibrio norvegicus FF-454</name>
    <dbReference type="NCBI Taxonomy" id="1185651"/>
    <lineage>
        <taxon>Bacteria</taxon>
        <taxon>Pseudomonadati</taxon>
        <taxon>Pseudomonadota</taxon>
        <taxon>Gammaproteobacteria</taxon>
        <taxon>Vibrionales</taxon>
        <taxon>Vibrionaceae</taxon>
        <taxon>Enterovibrio</taxon>
    </lineage>
</organism>
<dbReference type="GO" id="GO:0042262">
    <property type="term" value="P:DNA protection"/>
    <property type="evidence" value="ECO:0007669"/>
    <property type="project" value="TreeGrafter"/>
</dbReference>
<evidence type="ECO:0000313" key="1">
    <source>
        <dbReference type="EMBL" id="OEE61480.1"/>
    </source>
</evidence>
<evidence type="ECO:0000313" key="2">
    <source>
        <dbReference type="Proteomes" id="UP000095039"/>
    </source>
</evidence>
<dbReference type="CDD" id="cd11537">
    <property type="entry name" value="NTP-PPase_RS21-C6_like"/>
    <property type="match status" value="1"/>
</dbReference>
<dbReference type="Pfam" id="PF12643">
    <property type="entry name" value="MazG-like"/>
    <property type="match status" value="1"/>
</dbReference>
<gene>
    <name evidence="1" type="ORF">A1OK_08985</name>
</gene>
<protein>
    <submittedName>
        <fullName evidence="1">Nucleotide pyrophosphohydrolase</fullName>
    </submittedName>
</protein>
<proteinExistence type="predicted"/>
<reference evidence="1 2" key="1">
    <citation type="journal article" date="2012" name="Science">
        <title>Ecological populations of bacteria act as socially cohesive units of antibiotic production and resistance.</title>
        <authorList>
            <person name="Cordero O.X."/>
            <person name="Wildschutte H."/>
            <person name="Kirkup B."/>
            <person name="Proehl S."/>
            <person name="Ngo L."/>
            <person name="Hussain F."/>
            <person name="Le Roux F."/>
            <person name="Mincer T."/>
            <person name="Polz M.F."/>
        </authorList>
    </citation>
    <scope>NUCLEOTIDE SEQUENCE [LARGE SCALE GENOMIC DNA]</scope>
    <source>
        <strain evidence="1 2">FF-454</strain>
    </source>
</reference>
<dbReference type="AlphaFoldDB" id="A0A1E5C7L0"/>
<dbReference type="GO" id="GO:0047840">
    <property type="term" value="F:dCTP diphosphatase activity"/>
    <property type="evidence" value="ECO:0007669"/>
    <property type="project" value="TreeGrafter"/>
</dbReference>
<dbReference type="EMBL" id="AJWN02000046">
    <property type="protein sequence ID" value="OEE61480.1"/>
    <property type="molecule type" value="Genomic_DNA"/>
</dbReference>
<dbReference type="PANTHER" id="PTHR46523">
    <property type="entry name" value="DCTP PYROPHOSPHATASE 1"/>
    <property type="match status" value="1"/>
</dbReference>
<dbReference type="InterPro" id="IPR025984">
    <property type="entry name" value="DCTPP"/>
</dbReference>
<sequence>MKNTAISPFVRLQSELASFAKARDWEQFHNPKNLVMALSGEVGELAELFQWLTPEQAADFPQEKKEALAHELADIQLYLLRIAEKCNIDLEEACDKKLVLNNEKYPVDKCYGRAVKYNEL</sequence>
<dbReference type="InterPro" id="IPR052555">
    <property type="entry name" value="dCTP_Pyrophosphatase"/>
</dbReference>
<accession>A0A1E5C7L0</accession>
<comment type="caution">
    <text evidence="1">The sequence shown here is derived from an EMBL/GenBank/DDBJ whole genome shotgun (WGS) entry which is preliminary data.</text>
</comment>
<dbReference type="RefSeq" id="WP_016959880.1">
    <property type="nucleotide sequence ID" value="NZ_AJWN02000046.1"/>
</dbReference>
<dbReference type="Gene3D" id="1.10.287.1080">
    <property type="entry name" value="MazG-like"/>
    <property type="match status" value="1"/>
</dbReference>
<dbReference type="Proteomes" id="UP000095039">
    <property type="component" value="Unassembled WGS sequence"/>
</dbReference>
<dbReference type="SUPFAM" id="SSF101386">
    <property type="entry name" value="all-alpha NTP pyrophosphatases"/>
    <property type="match status" value="1"/>
</dbReference>
<dbReference type="PANTHER" id="PTHR46523:SF1">
    <property type="entry name" value="DCTP PYROPHOSPHATASE 1"/>
    <property type="match status" value="1"/>
</dbReference>
<keyword evidence="2" id="KW-1185">Reference proteome</keyword>